<dbReference type="Pfam" id="PF20209">
    <property type="entry name" value="DUF6570"/>
    <property type="match status" value="1"/>
</dbReference>
<dbReference type="InterPro" id="IPR046700">
    <property type="entry name" value="DUF6570"/>
</dbReference>
<protein>
    <recommendedName>
        <fullName evidence="1">DUF6570 domain-containing protein</fullName>
    </recommendedName>
</protein>
<dbReference type="Proteomes" id="UP000887116">
    <property type="component" value="Unassembled WGS sequence"/>
</dbReference>
<reference evidence="2" key="1">
    <citation type="submission" date="2020-07" db="EMBL/GenBank/DDBJ databases">
        <title>Multicomponent nature underlies the extraordinary mechanical properties of spider dragline silk.</title>
        <authorList>
            <person name="Kono N."/>
            <person name="Nakamura H."/>
            <person name="Mori M."/>
            <person name="Yoshida Y."/>
            <person name="Ohtoshi R."/>
            <person name="Malay A.D."/>
            <person name="Moran D.A.P."/>
            <person name="Tomita M."/>
            <person name="Numata K."/>
            <person name="Arakawa K."/>
        </authorList>
    </citation>
    <scope>NUCLEOTIDE SEQUENCE</scope>
</reference>
<sequence length="269" mass="30886">MLPRTSDNAGTVVFTERLENINVTRQFSISRQKVYNALYWIVANNPLYKDVTIDQNVVINEEDIIRAEETPAEMAEETNGEATEDTRAYMRMNDFSRIVRASWHQANDSLFISGFAGVQCCAMGCKVRNGEKFCGLSCRREWIVIRAKNFNVIKNDLGAFNRRFQINFDEEPRIYGNLNDQVNQANFGHTLRQGIDKLFEDSNAGILISEGRSFEVMHYDNKYYFSGSHSCGAGMSQCKGQRKGLYYIECDNVVEFVRIRKRATRSKNV</sequence>
<keyword evidence="3" id="KW-1185">Reference proteome</keyword>
<proteinExistence type="predicted"/>
<evidence type="ECO:0000313" key="2">
    <source>
        <dbReference type="EMBL" id="GFQ90532.1"/>
    </source>
</evidence>
<dbReference type="OrthoDB" id="6434263at2759"/>
<dbReference type="EMBL" id="BMAO01003843">
    <property type="protein sequence ID" value="GFQ90532.1"/>
    <property type="molecule type" value="Genomic_DNA"/>
</dbReference>
<feature type="domain" description="DUF6570" evidence="1">
    <location>
        <begin position="2"/>
        <end position="56"/>
    </location>
</feature>
<dbReference type="AlphaFoldDB" id="A0A8X6FW45"/>
<name>A0A8X6FW45_TRICU</name>
<organism evidence="2 3">
    <name type="scientific">Trichonephila clavata</name>
    <name type="common">Joro spider</name>
    <name type="synonym">Nephila clavata</name>
    <dbReference type="NCBI Taxonomy" id="2740835"/>
    <lineage>
        <taxon>Eukaryota</taxon>
        <taxon>Metazoa</taxon>
        <taxon>Ecdysozoa</taxon>
        <taxon>Arthropoda</taxon>
        <taxon>Chelicerata</taxon>
        <taxon>Arachnida</taxon>
        <taxon>Araneae</taxon>
        <taxon>Araneomorphae</taxon>
        <taxon>Entelegynae</taxon>
        <taxon>Araneoidea</taxon>
        <taxon>Nephilidae</taxon>
        <taxon>Trichonephila</taxon>
    </lineage>
</organism>
<comment type="caution">
    <text evidence="2">The sequence shown here is derived from an EMBL/GenBank/DDBJ whole genome shotgun (WGS) entry which is preliminary data.</text>
</comment>
<accession>A0A8X6FW45</accession>
<evidence type="ECO:0000313" key="3">
    <source>
        <dbReference type="Proteomes" id="UP000887116"/>
    </source>
</evidence>
<gene>
    <name evidence="2" type="primary">EVAR_53829_1</name>
    <name evidence="2" type="ORF">TNCT_6071</name>
</gene>
<evidence type="ECO:0000259" key="1">
    <source>
        <dbReference type="Pfam" id="PF20209"/>
    </source>
</evidence>